<feature type="non-terminal residue" evidence="2">
    <location>
        <position position="180"/>
    </location>
</feature>
<reference evidence="2" key="1">
    <citation type="journal article" date="2019" name="Sci. Rep.">
        <title>Draft genome of Tanacetum cinerariifolium, the natural source of mosquito coil.</title>
        <authorList>
            <person name="Yamashiro T."/>
            <person name="Shiraishi A."/>
            <person name="Satake H."/>
            <person name="Nakayama K."/>
        </authorList>
    </citation>
    <scope>NUCLEOTIDE SEQUENCE</scope>
</reference>
<organism evidence="2">
    <name type="scientific">Tanacetum cinerariifolium</name>
    <name type="common">Dalmatian daisy</name>
    <name type="synonym">Chrysanthemum cinerariifolium</name>
    <dbReference type="NCBI Taxonomy" id="118510"/>
    <lineage>
        <taxon>Eukaryota</taxon>
        <taxon>Viridiplantae</taxon>
        <taxon>Streptophyta</taxon>
        <taxon>Embryophyta</taxon>
        <taxon>Tracheophyta</taxon>
        <taxon>Spermatophyta</taxon>
        <taxon>Magnoliopsida</taxon>
        <taxon>eudicotyledons</taxon>
        <taxon>Gunneridae</taxon>
        <taxon>Pentapetalae</taxon>
        <taxon>asterids</taxon>
        <taxon>campanulids</taxon>
        <taxon>Asterales</taxon>
        <taxon>Asteraceae</taxon>
        <taxon>Asteroideae</taxon>
        <taxon>Anthemideae</taxon>
        <taxon>Anthemidinae</taxon>
        <taxon>Tanacetum</taxon>
    </lineage>
</organism>
<dbReference type="EMBL" id="BKCJ011230339">
    <property type="protein sequence ID" value="GFD07258.1"/>
    <property type="molecule type" value="Genomic_DNA"/>
</dbReference>
<comment type="caution">
    <text evidence="2">The sequence shown here is derived from an EMBL/GenBank/DDBJ whole genome shotgun (WGS) entry which is preliminary data.</text>
</comment>
<protein>
    <recommendedName>
        <fullName evidence="3">Reverse transcriptase domain-containing protein</fullName>
    </recommendedName>
</protein>
<gene>
    <name evidence="2" type="ORF">Tci_879227</name>
</gene>
<evidence type="ECO:0000313" key="2">
    <source>
        <dbReference type="EMBL" id="GFD07258.1"/>
    </source>
</evidence>
<feature type="compositionally biased region" description="Polar residues" evidence="1">
    <location>
        <begin position="144"/>
        <end position="166"/>
    </location>
</feature>
<evidence type="ECO:0000256" key="1">
    <source>
        <dbReference type="SAM" id="MobiDB-lite"/>
    </source>
</evidence>
<feature type="region of interest" description="Disordered" evidence="1">
    <location>
        <begin position="122"/>
        <end position="180"/>
    </location>
</feature>
<accession>A0A699TCS5</accession>
<name>A0A699TCS5_TANCI</name>
<evidence type="ECO:0008006" key="3">
    <source>
        <dbReference type="Google" id="ProtNLM"/>
    </source>
</evidence>
<dbReference type="AlphaFoldDB" id="A0A699TCS5"/>
<feature type="non-terminal residue" evidence="2">
    <location>
        <position position="1"/>
    </location>
</feature>
<proteinExistence type="predicted"/>
<sequence length="180" mass="20518">THQTQLQLQSTLIQTQHQLHETHSQIQQTEMAGLRETDRVRQSQIVETIRVMRDMRREIGDMQAELLALCGQPRKAGQPGGYPRVPIHQDALRDADSHILRFMLLYFSRALYRHVKPIMAPVTRQGYNPPPPNTDTPPHHMTPESVQAIINQALLRNSTNGDGSQSSHEDNPRNVQTTRP</sequence>